<dbReference type="Proteomes" id="UP000470246">
    <property type="component" value="Unassembled WGS sequence"/>
</dbReference>
<organism evidence="2 3">
    <name type="scientific">Geodermatophilus sabuli</name>
    <dbReference type="NCBI Taxonomy" id="1564158"/>
    <lineage>
        <taxon>Bacteria</taxon>
        <taxon>Bacillati</taxon>
        <taxon>Actinomycetota</taxon>
        <taxon>Actinomycetes</taxon>
        <taxon>Geodermatophilales</taxon>
        <taxon>Geodermatophilaceae</taxon>
        <taxon>Geodermatophilus</taxon>
    </lineage>
</organism>
<gene>
    <name evidence="2" type="ORF">GCU56_08490</name>
</gene>
<sequence length="86" mass="9250">MNATCTHTADGRVRDPSRRTGGPCRYREPAGLDLDEVMRRIGSGRPMTVPELLRAAAVLARHVASGRTDVLVARVRVAVALEELGA</sequence>
<evidence type="ECO:0000256" key="1">
    <source>
        <dbReference type="SAM" id="MobiDB-lite"/>
    </source>
</evidence>
<dbReference type="AlphaFoldDB" id="A0A7K3W1X1"/>
<dbReference type="RefSeq" id="WP_163481089.1">
    <property type="nucleotide sequence ID" value="NZ_JAAGWF010000008.1"/>
</dbReference>
<feature type="region of interest" description="Disordered" evidence="1">
    <location>
        <begin position="1"/>
        <end position="27"/>
    </location>
</feature>
<reference evidence="2 3" key="1">
    <citation type="submission" date="2020-02" db="EMBL/GenBank/DDBJ databases">
        <title>Geodermatophilus sabuli CPCC 205279 I12A-02694.</title>
        <authorList>
            <person name="Jiang Z."/>
        </authorList>
    </citation>
    <scope>NUCLEOTIDE SEQUENCE [LARGE SCALE GENOMIC DNA]</scope>
    <source>
        <strain evidence="2 3">I12A-02694</strain>
    </source>
</reference>
<proteinExistence type="predicted"/>
<feature type="compositionally biased region" description="Basic and acidic residues" evidence="1">
    <location>
        <begin position="9"/>
        <end position="18"/>
    </location>
</feature>
<evidence type="ECO:0000313" key="3">
    <source>
        <dbReference type="Proteomes" id="UP000470246"/>
    </source>
</evidence>
<name>A0A7K3W1X1_9ACTN</name>
<protein>
    <submittedName>
        <fullName evidence="2">Uncharacterized protein</fullName>
    </submittedName>
</protein>
<accession>A0A7K3W1X1</accession>
<dbReference type="EMBL" id="JAAGWF010000008">
    <property type="protein sequence ID" value="NEK57907.1"/>
    <property type="molecule type" value="Genomic_DNA"/>
</dbReference>
<evidence type="ECO:0000313" key="2">
    <source>
        <dbReference type="EMBL" id="NEK57907.1"/>
    </source>
</evidence>
<keyword evidence="3" id="KW-1185">Reference proteome</keyword>
<comment type="caution">
    <text evidence="2">The sequence shown here is derived from an EMBL/GenBank/DDBJ whole genome shotgun (WGS) entry which is preliminary data.</text>
</comment>